<dbReference type="Pfam" id="PF12365">
    <property type="entry name" value="DUF3649"/>
    <property type="match status" value="1"/>
</dbReference>
<dbReference type="RefSeq" id="WP_139222769.1">
    <property type="nucleotide sequence ID" value="NZ_FONX01000003.1"/>
</dbReference>
<keyword evidence="3" id="KW-1185">Reference proteome</keyword>
<evidence type="ECO:0000256" key="1">
    <source>
        <dbReference type="SAM" id="Phobius"/>
    </source>
</evidence>
<name>A0A1I2BK32_9BURK</name>
<dbReference type="AlphaFoldDB" id="A0A1I2BK32"/>
<keyword evidence="1" id="KW-0812">Transmembrane</keyword>
<organism evidence="2 3">
    <name type="scientific">Paracidovorax wautersii</name>
    <dbReference type="NCBI Taxonomy" id="1177982"/>
    <lineage>
        <taxon>Bacteria</taxon>
        <taxon>Pseudomonadati</taxon>
        <taxon>Pseudomonadota</taxon>
        <taxon>Betaproteobacteria</taxon>
        <taxon>Burkholderiales</taxon>
        <taxon>Comamonadaceae</taxon>
        <taxon>Paracidovorax</taxon>
    </lineage>
</organism>
<evidence type="ECO:0000313" key="3">
    <source>
        <dbReference type="Proteomes" id="UP000199119"/>
    </source>
</evidence>
<dbReference type="OrthoDB" id="8913106at2"/>
<protein>
    <recommendedName>
        <fullName evidence="4">Iron uptake protein</fullName>
    </recommendedName>
</protein>
<dbReference type="STRING" id="1177982.SAMN04489711_10343"/>
<proteinExistence type="predicted"/>
<feature type="transmembrane region" description="Helical" evidence="1">
    <location>
        <begin position="88"/>
        <end position="107"/>
    </location>
</feature>
<evidence type="ECO:0000313" key="2">
    <source>
        <dbReference type="EMBL" id="SFE56552.1"/>
    </source>
</evidence>
<keyword evidence="1" id="KW-0472">Membrane</keyword>
<feature type="transmembrane region" description="Helical" evidence="1">
    <location>
        <begin position="27"/>
        <end position="53"/>
    </location>
</feature>
<accession>A0A1I2BK32</accession>
<keyword evidence="1" id="KW-1133">Transmembrane helix</keyword>
<feature type="transmembrane region" description="Helical" evidence="1">
    <location>
        <begin position="60"/>
        <end position="82"/>
    </location>
</feature>
<dbReference type="EMBL" id="FONX01000003">
    <property type="protein sequence ID" value="SFE56552.1"/>
    <property type="molecule type" value="Genomic_DNA"/>
</dbReference>
<sequence>MTADTPRPLSGAPRLRLSDAARHRWAVVFRAIAAIAGGYVLAALCSTALALWLPLARAEAVTTGALASFAVYAGAVMWAFAARTAGRAWAGIAWPCAVLGTAVWLTLRGAGSAA</sequence>
<gene>
    <name evidence="2" type="ORF">SAMN04489711_10343</name>
</gene>
<reference evidence="3" key="1">
    <citation type="submission" date="2016-10" db="EMBL/GenBank/DDBJ databases">
        <authorList>
            <person name="Varghese N."/>
            <person name="Submissions S."/>
        </authorList>
    </citation>
    <scope>NUCLEOTIDE SEQUENCE [LARGE SCALE GENOMIC DNA]</scope>
    <source>
        <strain evidence="3">DSM 27981</strain>
    </source>
</reference>
<dbReference type="Proteomes" id="UP000199119">
    <property type="component" value="Unassembled WGS sequence"/>
</dbReference>
<evidence type="ECO:0008006" key="4">
    <source>
        <dbReference type="Google" id="ProtNLM"/>
    </source>
</evidence>
<dbReference type="InterPro" id="IPR022109">
    <property type="entry name" value="DUF3649"/>
</dbReference>